<dbReference type="Pfam" id="PF01297">
    <property type="entry name" value="ZnuA"/>
    <property type="match status" value="1"/>
</dbReference>
<dbReference type="InterPro" id="IPR050492">
    <property type="entry name" value="Bact_metal-bind_prot9"/>
</dbReference>
<dbReference type="PANTHER" id="PTHR42953">
    <property type="entry name" value="HIGH-AFFINITY ZINC UPTAKE SYSTEM PROTEIN ZNUA-RELATED"/>
    <property type="match status" value="1"/>
</dbReference>
<evidence type="ECO:0000313" key="8">
    <source>
        <dbReference type="EMBL" id="KPQ29717.1"/>
    </source>
</evidence>
<feature type="compositionally biased region" description="Basic and acidic residues" evidence="6">
    <location>
        <begin position="141"/>
        <end position="167"/>
    </location>
</feature>
<evidence type="ECO:0000256" key="4">
    <source>
        <dbReference type="ARBA" id="ARBA00022729"/>
    </source>
</evidence>
<keyword evidence="5" id="KW-0406">Ion transport</keyword>
<keyword evidence="3" id="KW-0813">Transport</keyword>
<dbReference type="STRING" id="1305731.GCA_000934705_01595"/>
<dbReference type="EMBL" id="LJZQ01000005">
    <property type="protein sequence ID" value="KPQ29717.1"/>
    <property type="molecule type" value="Genomic_DNA"/>
</dbReference>
<dbReference type="GO" id="GO:0046872">
    <property type="term" value="F:metal ion binding"/>
    <property type="evidence" value="ECO:0007669"/>
    <property type="project" value="InterPro"/>
</dbReference>
<gene>
    <name evidence="8" type="primary">znuA</name>
    <name evidence="8" type="ORF">HLUCCX14_05820</name>
</gene>
<evidence type="ECO:0000256" key="3">
    <source>
        <dbReference type="ARBA" id="ARBA00022448"/>
    </source>
</evidence>
<feature type="chain" id="PRO_5006146390" description="High-affinity zinc uptake system protein ZnuA" evidence="7">
    <location>
        <begin position="24"/>
        <end position="334"/>
    </location>
</feature>
<sequence>MQAKSGYLALGLSTLIAAAPVSAANIVTSIKPLELIVKAVAGDEAKVSTLVPAGSSPHNYTMKPSQRRALEQADVIFWVGPEMETFLNRLLSGREFNARSVAFLDAPEEGHDSEHNEHDHRDDHHDHHSDHGHHDHKKHHDEHEDHHEDHSGHGDVHAHDHGDGEDPHIWIDPALALDMAKQIHARLSTLEGVNPVQLDANLAHFEKTLASTEQDIRRRLAAAQNISLFTYHDAFSRFADHYGLTLDGVLTLNPELSPGARHIAKVQNRLQQANQPCLLTEPQFDRQWWRSITEGLDITFSTWDPLATDIESNADGYINFQNSIADAVASCLPR</sequence>
<protein>
    <recommendedName>
        <fullName evidence="2">High-affinity zinc uptake system protein ZnuA</fullName>
    </recommendedName>
</protein>
<dbReference type="PATRIC" id="fig|1305731.5.peg.2240"/>
<keyword evidence="5" id="KW-0864">Zinc transport</keyword>
<feature type="compositionally biased region" description="Basic and acidic residues" evidence="6">
    <location>
        <begin position="109"/>
        <end position="133"/>
    </location>
</feature>
<dbReference type="Proteomes" id="UP000050416">
    <property type="component" value="Unassembled WGS sequence"/>
</dbReference>
<comment type="caution">
    <text evidence="8">The sequence shown here is derived from an EMBL/GenBank/DDBJ whole genome shotgun (WGS) entry which is preliminary data.</text>
</comment>
<keyword evidence="4 7" id="KW-0732">Signal</keyword>
<evidence type="ECO:0000313" key="9">
    <source>
        <dbReference type="Proteomes" id="UP000050416"/>
    </source>
</evidence>
<keyword evidence="5" id="KW-0862">Zinc</keyword>
<proteinExistence type="inferred from homology"/>
<dbReference type="PANTHER" id="PTHR42953:SF3">
    <property type="entry name" value="HIGH-AFFINITY ZINC UPTAKE SYSTEM PROTEIN ZNUA"/>
    <property type="match status" value="1"/>
</dbReference>
<organism evidence="8 9">
    <name type="scientific">Marinobacter excellens HL-55</name>
    <dbReference type="NCBI Taxonomy" id="1305731"/>
    <lineage>
        <taxon>Bacteria</taxon>
        <taxon>Pseudomonadati</taxon>
        <taxon>Pseudomonadota</taxon>
        <taxon>Gammaproteobacteria</taxon>
        <taxon>Pseudomonadales</taxon>
        <taxon>Marinobacteraceae</taxon>
        <taxon>Marinobacter</taxon>
    </lineage>
</organism>
<comment type="similarity">
    <text evidence="1">Belongs to the bacterial solute-binding protein 9 family.</text>
</comment>
<reference evidence="8 9" key="1">
    <citation type="submission" date="2015-09" db="EMBL/GenBank/DDBJ databases">
        <title>Identification and resolution of microdiversity through metagenomic sequencing of parallel consortia.</title>
        <authorList>
            <person name="Nelson W.C."/>
            <person name="Romine M.F."/>
            <person name="Lindemann S.R."/>
        </authorList>
    </citation>
    <scope>NUCLEOTIDE SEQUENCE [LARGE SCALE GENOMIC DNA]</scope>
    <source>
        <strain evidence="8">HL-55</strain>
    </source>
</reference>
<feature type="signal peptide" evidence="7">
    <location>
        <begin position="1"/>
        <end position="23"/>
    </location>
</feature>
<evidence type="ECO:0000256" key="6">
    <source>
        <dbReference type="SAM" id="MobiDB-lite"/>
    </source>
</evidence>
<evidence type="ECO:0000256" key="5">
    <source>
        <dbReference type="ARBA" id="ARBA00022906"/>
    </source>
</evidence>
<dbReference type="GO" id="GO:0007155">
    <property type="term" value="P:cell adhesion"/>
    <property type="evidence" value="ECO:0007669"/>
    <property type="project" value="InterPro"/>
</dbReference>
<dbReference type="Gene3D" id="3.40.50.1980">
    <property type="entry name" value="Nitrogenase molybdenum iron protein domain"/>
    <property type="match status" value="3"/>
</dbReference>
<dbReference type="SUPFAM" id="SSF53807">
    <property type="entry name" value="Helical backbone' metal receptor"/>
    <property type="match status" value="1"/>
</dbReference>
<dbReference type="InterPro" id="IPR006127">
    <property type="entry name" value="ZnuA-like"/>
</dbReference>
<dbReference type="OrthoDB" id="7346865at2"/>
<dbReference type="GO" id="GO:0006829">
    <property type="term" value="P:zinc ion transport"/>
    <property type="evidence" value="ECO:0007669"/>
    <property type="project" value="UniProtKB-KW"/>
</dbReference>
<name>A0A0P7YJG2_9GAMM</name>
<dbReference type="InterPro" id="IPR006129">
    <property type="entry name" value="AdhesinB"/>
</dbReference>
<dbReference type="PRINTS" id="PR00691">
    <property type="entry name" value="ADHESINB"/>
</dbReference>
<evidence type="ECO:0000256" key="7">
    <source>
        <dbReference type="SAM" id="SignalP"/>
    </source>
</evidence>
<feature type="region of interest" description="Disordered" evidence="6">
    <location>
        <begin position="109"/>
        <end position="167"/>
    </location>
</feature>
<accession>A0A0P7YJG2</accession>
<dbReference type="AlphaFoldDB" id="A0A0P7YJG2"/>
<evidence type="ECO:0000256" key="1">
    <source>
        <dbReference type="ARBA" id="ARBA00011028"/>
    </source>
</evidence>
<evidence type="ECO:0000256" key="2">
    <source>
        <dbReference type="ARBA" id="ARBA00015915"/>
    </source>
</evidence>